<dbReference type="Proteomes" id="UP000287651">
    <property type="component" value="Unassembled WGS sequence"/>
</dbReference>
<dbReference type="EMBL" id="AMZH03005019">
    <property type="protein sequence ID" value="RRT67516.1"/>
    <property type="molecule type" value="Genomic_DNA"/>
</dbReference>
<accession>A0A426ZU11</accession>
<protein>
    <submittedName>
        <fullName evidence="1">Uncharacterized protein</fullName>
    </submittedName>
</protein>
<name>A0A426ZU11_ENSVE</name>
<proteinExistence type="predicted"/>
<evidence type="ECO:0000313" key="2">
    <source>
        <dbReference type="Proteomes" id="UP000287651"/>
    </source>
</evidence>
<comment type="caution">
    <text evidence="1">The sequence shown here is derived from an EMBL/GenBank/DDBJ whole genome shotgun (WGS) entry which is preliminary data.</text>
</comment>
<evidence type="ECO:0000313" key="1">
    <source>
        <dbReference type="EMBL" id="RRT67516.1"/>
    </source>
</evidence>
<gene>
    <name evidence="1" type="ORF">B296_00006860</name>
</gene>
<reference evidence="1 2" key="1">
    <citation type="journal article" date="2014" name="Agronomy (Basel)">
        <title>A Draft Genome Sequence for Ensete ventricosum, the Drought-Tolerant Tree Against Hunger.</title>
        <authorList>
            <person name="Harrison J."/>
            <person name="Moore K.A."/>
            <person name="Paszkiewicz K."/>
            <person name="Jones T."/>
            <person name="Grant M."/>
            <person name="Ambacheew D."/>
            <person name="Muzemil S."/>
            <person name="Studholme D.J."/>
        </authorList>
    </citation>
    <scope>NUCLEOTIDE SEQUENCE [LARGE SCALE GENOMIC DNA]</scope>
</reference>
<dbReference type="AlphaFoldDB" id="A0A426ZU11"/>
<sequence length="145" mass="16219">MPKHTELYRHIVPYQPNLGILSRNLWLVINYLVMPQVFGLVTKPLVSFLLPHSAKHLSSMSSEPSSPQSLLSSLLEHGQGSVADGGGEILTRPSSLRMLLSKPTYTVHYYWRKFDDAFMRPVFGGRGFVPFSPGSPTEQSLHGRI</sequence>
<organism evidence="1 2">
    <name type="scientific">Ensete ventricosum</name>
    <name type="common">Abyssinian banana</name>
    <name type="synonym">Musa ensete</name>
    <dbReference type="NCBI Taxonomy" id="4639"/>
    <lineage>
        <taxon>Eukaryota</taxon>
        <taxon>Viridiplantae</taxon>
        <taxon>Streptophyta</taxon>
        <taxon>Embryophyta</taxon>
        <taxon>Tracheophyta</taxon>
        <taxon>Spermatophyta</taxon>
        <taxon>Magnoliopsida</taxon>
        <taxon>Liliopsida</taxon>
        <taxon>Zingiberales</taxon>
        <taxon>Musaceae</taxon>
        <taxon>Ensete</taxon>
    </lineage>
</organism>